<keyword evidence="4" id="KW-1185">Reference proteome</keyword>
<dbReference type="PANTHER" id="PTHR34203">
    <property type="entry name" value="METHYLTRANSFERASE, FKBM FAMILY PROTEIN"/>
    <property type="match status" value="1"/>
</dbReference>
<dbReference type="PANTHER" id="PTHR34203:SF15">
    <property type="entry name" value="SLL1173 PROTEIN"/>
    <property type="match status" value="1"/>
</dbReference>
<feature type="domain" description="Methyltransferase FkbM" evidence="2">
    <location>
        <begin position="85"/>
        <end position="246"/>
    </location>
</feature>
<dbReference type="RefSeq" id="WP_126727130.1">
    <property type="nucleotide sequence ID" value="NZ_RYZH01000044.1"/>
</dbReference>
<dbReference type="InterPro" id="IPR006342">
    <property type="entry name" value="FkbM_mtfrase"/>
</dbReference>
<keyword evidence="3" id="KW-0489">Methyltransferase</keyword>
<dbReference type="GO" id="GO:0032259">
    <property type="term" value="P:methylation"/>
    <property type="evidence" value="ECO:0007669"/>
    <property type="project" value="UniProtKB-KW"/>
</dbReference>
<comment type="caution">
    <text evidence="3">The sequence shown here is derived from an EMBL/GenBank/DDBJ whole genome shotgun (WGS) entry which is preliminary data.</text>
</comment>
<evidence type="ECO:0000259" key="2">
    <source>
        <dbReference type="Pfam" id="PF05050"/>
    </source>
</evidence>
<dbReference type="AlphaFoldDB" id="A0A432MFE3"/>
<evidence type="ECO:0000313" key="4">
    <source>
        <dbReference type="Proteomes" id="UP000280296"/>
    </source>
</evidence>
<keyword evidence="3" id="KW-0808">Transferase</keyword>
<accession>A0A432MFE3</accession>
<proteinExistence type="predicted"/>
<dbReference type="InterPro" id="IPR052514">
    <property type="entry name" value="SAM-dependent_MTase"/>
</dbReference>
<dbReference type="SUPFAM" id="SSF53335">
    <property type="entry name" value="S-adenosyl-L-methionine-dependent methyltransferases"/>
    <property type="match status" value="1"/>
</dbReference>
<dbReference type="Gene3D" id="3.40.50.150">
    <property type="entry name" value="Vaccinia Virus protein VP39"/>
    <property type="match status" value="1"/>
</dbReference>
<dbReference type="Pfam" id="PF05050">
    <property type="entry name" value="Methyltransf_21"/>
    <property type="match status" value="1"/>
</dbReference>
<feature type="region of interest" description="Disordered" evidence="1">
    <location>
        <begin position="260"/>
        <end position="295"/>
    </location>
</feature>
<dbReference type="EMBL" id="RYZH01000044">
    <property type="protein sequence ID" value="RUL84921.1"/>
    <property type="molecule type" value="Genomic_DNA"/>
</dbReference>
<name>A0A432MFE3_9BACT</name>
<dbReference type="Proteomes" id="UP000280296">
    <property type="component" value="Unassembled WGS sequence"/>
</dbReference>
<dbReference type="OrthoDB" id="276857at2"/>
<dbReference type="NCBIfam" id="TIGR01444">
    <property type="entry name" value="fkbM_fam"/>
    <property type="match status" value="1"/>
</dbReference>
<sequence>MKLPRQPVLKLKQAITFVARSQTPAPLIRDLFRLQDRPYRAVDPSGITMELRPRRGEYFFFYDNVINRDCLRHGIALAPGATVLDVGANIGSFAIVAGRLVGPGGVVHAFEPDPMAFERLCRNVELNGLANVHCYPLAIGGRTGSFEFYTHRQANFSSLLDGVDTRNAGEMMVTTVTVRTLADVIAELGLERIDLLKVDCEGAEHEIVDTLDADTAEMMAQLVMETHAVPGRSRSALIRRLSELGFAVRGRGVPRELVRAKGRPALVDPHPSRPLPKEPAESVGCSPSPPAVVDQ</sequence>
<reference evidence="3 4" key="1">
    <citation type="submission" date="2018-12" db="EMBL/GenBank/DDBJ databases">
        <authorList>
            <person name="Toschakov S.V."/>
        </authorList>
    </citation>
    <scope>NUCLEOTIDE SEQUENCE [LARGE SCALE GENOMIC DNA]</scope>
    <source>
        <strain evidence="3 4">GM2012</strain>
    </source>
</reference>
<evidence type="ECO:0000313" key="3">
    <source>
        <dbReference type="EMBL" id="RUL84921.1"/>
    </source>
</evidence>
<dbReference type="InterPro" id="IPR029063">
    <property type="entry name" value="SAM-dependent_MTases_sf"/>
</dbReference>
<organism evidence="3 4">
    <name type="scientific">Tautonia sociabilis</name>
    <dbReference type="NCBI Taxonomy" id="2080755"/>
    <lineage>
        <taxon>Bacteria</taxon>
        <taxon>Pseudomonadati</taxon>
        <taxon>Planctomycetota</taxon>
        <taxon>Planctomycetia</taxon>
        <taxon>Isosphaerales</taxon>
        <taxon>Isosphaeraceae</taxon>
        <taxon>Tautonia</taxon>
    </lineage>
</organism>
<gene>
    <name evidence="3" type="ORF">TsocGM_19460</name>
</gene>
<evidence type="ECO:0000256" key="1">
    <source>
        <dbReference type="SAM" id="MobiDB-lite"/>
    </source>
</evidence>
<dbReference type="GO" id="GO:0008168">
    <property type="term" value="F:methyltransferase activity"/>
    <property type="evidence" value="ECO:0007669"/>
    <property type="project" value="UniProtKB-KW"/>
</dbReference>
<protein>
    <submittedName>
        <fullName evidence="3">FkbM family methyltransferase</fullName>
    </submittedName>
</protein>
<reference evidence="3 4" key="2">
    <citation type="submission" date="2019-01" db="EMBL/GenBank/DDBJ databases">
        <title>Tautonia sociabilis, a novel thermotolerant planctomycete of Isosphaeraceae family, isolated from a 4000 m deep subterranean habitat.</title>
        <authorList>
            <person name="Kovaleva O.L."/>
            <person name="Elcheninov A.G."/>
            <person name="Van Heerden E."/>
            <person name="Toshchakov S.V."/>
            <person name="Novikov A."/>
            <person name="Bonch-Osmolovskaya E.A."/>
            <person name="Kublanov I.V."/>
        </authorList>
    </citation>
    <scope>NUCLEOTIDE SEQUENCE [LARGE SCALE GENOMIC DNA]</scope>
    <source>
        <strain evidence="3 4">GM2012</strain>
    </source>
</reference>